<dbReference type="InterPro" id="IPR051782">
    <property type="entry name" value="ABC_Transporter_VariousFunc"/>
</dbReference>
<dbReference type="InterPro" id="IPR003439">
    <property type="entry name" value="ABC_transporter-like_ATP-bd"/>
</dbReference>
<accession>A0A174AYD3</accession>
<proteinExistence type="predicted"/>
<dbReference type="Proteomes" id="UP000095787">
    <property type="component" value="Unassembled WGS sequence"/>
</dbReference>
<dbReference type="RefSeq" id="WP_242854672.1">
    <property type="nucleotide sequence ID" value="NZ_CAUDSR010000056.1"/>
</dbReference>
<evidence type="ECO:0000313" key="6">
    <source>
        <dbReference type="Proteomes" id="UP000095787"/>
    </source>
</evidence>
<evidence type="ECO:0000313" key="5">
    <source>
        <dbReference type="EMBL" id="CUN92428.1"/>
    </source>
</evidence>
<sequence>MLEINKLQKKYENFELNCSMKVEKGYITALVGENGAGKSTTFKALLGLIKPDGGEITIFGKKPLELTAKDRAKMGIVLTDSGFSGYLKVKDIIPVMESLYTEFEKSRFLDLCNKLDIPLNKSIKEFSTGMKAKLKVLCALTHKAKFLLLDVNWCNKIACI</sequence>
<dbReference type="PANTHER" id="PTHR42939:SF1">
    <property type="entry name" value="ABC TRANSPORTER ATP-BINDING PROTEIN ALBC-RELATED"/>
    <property type="match status" value="1"/>
</dbReference>
<dbReference type="EMBL" id="CYZO01000012">
    <property type="protein sequence ID" value="CUN92428.1"/>
    <property type="molecule type" value="Genomic_DNA"/>
</dbReference>
<evidence type="ECO:0000256" key="2">
    <source>
        <dbReference type="ARBA" id="ARBA00022741"/>
    </source>
</evidence>
<dbReference type="GO" id="GO:0016887">
    <property type="term" value="F:ATP hydrolysis activity"/>
    <property type="evidence" value="ECO:0007669"/>
    <property type="project" value="InterPro"/>
</dbReference>
<protein>
    <submittedName>
        <fullName evidence="5">Uncharacterized ABC transporter ATP-binding protein YbhF</fullName>
    </submittedName>
</protein>
<evidence type="ECO:0000256" key="1">
    <source>
        <dbReference type="ARBA" id="ARBA00022448"/>
    </source>
</evidence>
<reference evidence="5 6" key="1">
    <citation type="submission" date="2015-09" db="EMBL/GenBank/DDBJ databases">
        <authorList>
            <consortium name="Pathogen Informatics"/>
        </authorList>
    </citation>
    <scope>NUCLEOTIDE SEQUENCE [LARGE SCALE GENOMIC DNA]</scope>
    <source>
        <strain evidence="5 6">2789STDY5834841</strain>
    </source>
</reference>
<dbReference type="Pfam" id="PF00005">
    <property type="entry name" value="ABC_tran"/>
    <property type="match status" value="1"/>
</dbReference>
<gene>
    <name evidence="5" type="primary">ybhF_2</name>
    <name evidence="5" type="ORF">ERS852456_01165</name>
</gene>
<keyword evidence="3 5" id="KW-0067">ATP-binding</keyword>
<dbReference type="InterPro" id="IPR027417">
    <property type="entry name" value="P-loop_NTPase"/>
</dbReference>
<evidence type="ECO:0000256" key="3">
    <source>
        <dbReference type="ARBA" id="ARBA00022840"/>
    </source>
</evidence>
<dbReference type="PANTHER" id="PTHR42939">
    <property type="entry name" value="ABC TRANSPORTER ATP-BINDING PROTEIN ALBC-RELATED"/>
    <property type="match status" value="1"/>
</dbReference>
<dbReference type="AlphaFoldDB" id="A0A174AYD3"/>
<feature type="domain" description="ABC transporter" evidence="4">
    <location>
        <begin position="17"/>
        <end position="150"/>
    </location>
</feature>
<dbReference type="GO" id="GO:0005524">
    <property type="term" value="F:ATP binding"/>
    <property type="evidence" value="ECO:0007669"/>
    <property type="project" value="UniProtKB-KW"/>
</dbReference>
<dbReference type="Gene3D" id="3.40.50.300">
    <property type="entry name" value="P-loop containing nucleotide triphosphate hydrolases"/>
    <property type="match status" value="1"/>
</dbReference>
<dbReference type="SUPFAM" id="SSF52540">
    <property type="entry name" value="P-loop containing nucleoside triphosphate hydrolases"/>
    <property type="match status" value="1"/>
</dbReference>
<evidence type="ECO:0000259" key="4">
    <source>
        <dbReference type="Pfam" id="PF00005"/>
    </source>
</evidence>
<organism evidence="5 6">
    <name type="scientific">[Ruminococcus] torques</name>
    <dbReference type="NCBI Taxonomy" id="33039"/>
    <lineage>
        <taxon>Bacteria</taxon>
        <taxon>Bacillati</taxon>
        <taxon>Bacillota</taxon>
        <taxon>Clostridia</taxon>
        <taxon>Lachnospirales</taxon>
        <taxon>Lachnospiraceae</taxon>
        <taxon>Mediterraneibacter</taxon>
    </lineage>
</organism>
<name>A0A174AYD3_9FIRM</name>
<keyword evidence="2" id="KW-0547">Nucleotide-binding</keyword>
<keyword evidence="1" id="KW-0813">Transport</keyword>